<feature type="region of interest" description="Disordered" evidence="1">
    <location>
        <begin position="171"/>
        <end position="223"/>
    </location>
</feature>
<dbReference type="SUPFAM" id="SSF51445">
    <property type="entry name" value="(Trans)glycosidases"/>
    <property type="match status" value="1"/>
</dbReference>
<evidence type="ECO:0000313" key="2">
    <source>
        <dbReference type="EMBL" id="CEQ43103.1"/>
    </source>
</evidence>
<dbReference type="InterPro" id="IPR017853">
    <property type="entry name" value="GH"/>
</dbReference>
<dbReference type="Gene3D" id="3.20.20.80">
    <property type="entry name" value="Glycosidases"/>
    <property type="match status" value="1"/>
</dbReference>
<dbReference type="AlphaFoldDB" id="A0A0D6ETB7"/>
<accession>A0A0D6ETB7</accession>
<evidence type="ECO:0000256" key="1">
    <source>
        <dbReference type="SAM" id="MobiDB-lite"/>
    </source>
</evidence>
<evidence type="ECO:0000313" key="3">
    <source>
        <dbReference type="Proteomes" id="UP000243876"/>
    </source>
</evidence>
<dbReference type="EMBL" id="CENE01000050">
    <property type="protein sequence ID" value="CEQ43103.1"/>
    <property type="molecule type" value="Genomic_DNA"/>
</dbReference>
<name>A0A0D6ETB7_SPOSA</name>
<dbReference type="OrthoDB" id="2100085at2759"/>
<organism evidence="2 3">
    <name type="scientific">Sporidiobolus salmonicolor</name>
    <name type="common">Yeast-like fungus</name>
    <name type="synonym">Sporobolomyces salmonicolor</name>
    <dbReference type="NCBI Taxonomy" id="5005"/>
    <lineage>
        <taxon>Eukaryota</taxon>
        <taxon>Fungi</taxon>
        <taxon>Dikarya</taxon>
        <taxon>Basidiomycota</taxon>
        <taxon>Pucciniomycotina</taxon>
        <taxon>Microbotryomycetes</taxon>
        <taxon>Sporidiobolales</taxon>
        <taxon>Sporidiobolaceae</taxon>
        <taxon>Sporobolomyces</taxon>
    </lineage>
</organism>
<reference evidence="3" key="1">
    <citation type="submission" date="2015-02" db="EMBL/GenBank/DDBJ databases">
        <authorList>
            <person name="Gon?alves P."/>
        </authorList>
    </citation>
    <scope>NUCLEOTIDE SEQUENCE [LARGE SCALE GENOMIC DNA]</scope>
</reference>
<feature type="non-terminal residue" evidence="2">
    <location>
        <position position="1"/>
    </location>
</feature>
<sequence>MASDASPLASFTSTLPNGPIQIRPVVPQRTASSRTLPTKSTLPRISLVLPEGRIPQELNSGVREIALNAVRSNVAVVPGDEGPTGRGGAWVWVVRHRAPLQLWTLYFSFEKRADLPVGAMQISSNYEDFTDVPENAQFRVIISYNRPIEAFRAFGHVLAISRALASFTHPSMSTRSSANLDETNGSAMDEDSVPAENASTVEVDEMDGQPSEEPAGGDTGEIKWSGKVGDQLKRSEQCLFETVGVMIDCSRNGVLRVDSVKCLLRNMAMMGSNMLQLYCEDTYQIPGEPFFGYFRGPYTEAELREIDDYAFALSVSSFPSFFLHSSE</sequence>
<protein>
    <submittedName>
        <fullName evidence="2">SPOSA6832_04994-mRNA-1:cds</fullName>
    </submittedName>
</protein>
<dbReference type="Proteomes" id="UP000243876">
    <property type="component" value="Unassembled WGS sequence"/>
</dbReference>
<keyword evidence="3" id="KW-1185">Reference proteome</keyword>
<proteinExistence type="predicted"/>
<gene>
    <name evidence="2" type="primary">SPOSA6832_04994</name>
</gene>
<feature type="compositionally biased region" description="Polar residues" evidence="1">
    <location>
        <begin position="171"/>
        <end position="186"/>
    </location>
</feature>